<proteinExistence type="predicted"/>
<name>A0A2T7EUQ4_9POAL</name>
<feature type="region of interest" description="Disordered" evidence="1">
    <location>
        <begin position="146"/>
        <end position="175"/>
    </location>
</feature>
<dbReference type="Proteomes" id="UP000244336">
    <property type="component" value="Chromosome 2"/>
</dbReference>
<dbReference type="AlphaFoldDB" id="A0A2T7EUQ4"/>
<evidence type="ECO:0000256" key="1">
    <source>
        <dbReference type="SAM" id="MobiDB-lite"/>
    </source>
</evidence>
<feature type="compositionally biased region" description="Polar residues" evidence="1">
    <location>
        <begin position="1"/>
        <end position="10"/>
    </location>
</feature>
<organism evidence="2 3">
    <name type="scientific">Panicum hallii var. hallii</name>
    <dbReference type="NCBI Taxonomy" id="1504633"/>
    <lineage>
        <taxon>Eukaryota</taxon>
        <taxon>Viridiplantae</taxon>
        <taxon>Streptophyta</taxon>
        <taxon>Embryophyta</taxon>
        <taxon>Tracheophyta</taxon>
        <taxon>Spermatophyta</taxon>
        <taxon>Magnoliopsida</taxon>
        <taxon>Liliopsida</taxon>
        <taxon>Poales</taxon>
        <taxon>Poaceae</taxon>
        <taxon>PACMAD clade</taxon>
        <taxon>Panicoideae</taxon>
        <taxon>Panicodae</taxon>
        <taxon>Paniceae</taxon>
        <taxon>Panicinae</taxon>
        <taxon>Panicum</taxon>
        <taxon>Panicum sect. Panicum</taxon>
    </lineage>
</organism>
<accession>A0A2T7EUQ4</accession>
<gene>
    <name evidence="2" type="ORF">GQ55_2G323100</name>
</gene>
<dbReference type="Gramene" id="PUZ71563">
    <property type="protein sequence ID" value="PUZ71563"/>
    <property type="gene ID" value="GQ55_2G323100"/>
</dbReference>
<protein>
    <submittedName>
        <fullName evidence="2">Uncharacterized protein</fullName>
    </submittedName>
</protein>
<sequence length="175" mass="18615">MGITTGSESEQAVKAKRLKGPRTSSPTARTLSVPCSTPRRHAPPPPTAPCASTATHGRRSPSSTRRRPPSPNAFGPNRRRRAAIPLPQRAAGPFPRTPLARISDAGPLALLDQRQASTPSAWPPVLTPVVPRPTRCRWACATANCAHPRSSPTPGLRHSQLRPPTLLLTPDGAHS</sequence>
<feature type="compositionally biased region" description="Basic residues" evidence="1">
    <location>
        <begin position="56"/>
        <end position="68"/>
    </location>
</feature>
<keyword evidence="3" id="KW-1185">Reference proteome</keyword>
<dbReference type="EMBL" id="CM009750">
    <property type="protein sequence ID" value="PUZ71563.1"/>
    <property type="molecule type" value="Genomic_DNA"/>
</dbReference>
<evidence type="ECO:0000313" key="2">
    <source>
        <dbReference type="EMBL" id="PUZ71563.1"/>
    </source>
</evidence>
<reference evidence="2 3" key="1">
    <citation type="submission" date="2018-04" db="EMBL/GenBank/DDBJ databases">
        <title>WGS assembly of Panicum hallii var. hallii HAL2.</title>
        <authorList>
            <person name="Lovell J."/>
            <person name="Jenkins J."/>
            <person name="Lowry D."/>
            <person name="Mamidi S."/>
            <person name="Sreedasyam A."/>
            <person name="Weng X."/>
            <person name="Barry K."/>
            <person name="Bonette J."/>
            <person name="Campitelli B."/>
            <person name="Daum C."/>
            <person name="Gordon S."/>
            <person name="Gould B."/>
            <person name="Lipzen A."/>
            <person name="MacQueen A."/>
            <person name="Palacio-Mejia J."/>
            <person name="Plott C."/>
            <person name="Shakirov E."/>
            <person name="Shu S."/>
            <person name="Yoshinaga Y."/>
            <person name="Zane M."/>
            <person name="Rokhsar D."/>
            <person name="Grimwood J."/>
            <person name="Schmutz J."/>
            <person name="Juenger T."/>
        </authorList>
    </citation>
    <scope>NUCLEOTIDE SEQUENCE [LARGE SCALE GENOMIC DNA]</scope>
    <source>
        <strain evidence="3">cv. HAL2</strain>
    </source>
</reference>
<evidence type="ECO:0000313" key="3">
    <source>
        <dbReference type="Proteomes" id="UP000244336"/>
    </source>
</evidence>
<feature type="region of interest" description="Disordered" evidence="1">
    <location>
        <begin position="1"/>
        <end position="101"/>
    </location>
</feature>